<dbReference type="EC" id="3.8.1.2" evidence="3"/>
<dbReference type="SUPFAM" id="SSF56784">
    <property type="entry name" value="HAD-like"/>
    <property type="match status" value="1"/>
</dbReference>
<comment type="function">
    <text evidence="3">Catalyzes the hydrolytic dehalogenation of small (S)-2-haloalkanoic acids to yield the corresponding (R)-2-hydroxyalkanoic acids.</text>
</comment>
<sequence>MMSLGIGRKDRGMKPLIQACLFDVFGTCVDWRGSVSRAVAAAVPGVEAEAFATAWRAQYDPAMARVREGARGYVALDELHLENLDTVARSFAVEIPDRVLLNAAWEQLDPWPDVVAGLTRLKREVIIAPCSNGSIALMTRLARHAGLPWDCILGADIARGYKPQPEVYLASCAALRLPPEAVMMVAAHNDDLIAARAAGLRTAFVPRPTEHGPGQVRDLIAQSDWDVIAGDFIDLAEKVAALGPGGGVSRAGA</sequence>
<dbReference type="NCBIfam" id="TIGR01428">
    <property type="entry name" value="HAD_type_II"/>
    <property type="match status" value="1"/>
</dbReference>
<keyword evidence="2 3" id="KW-0378">Hydrolase</keyword>
<dbReference type="eggNOG" id="COG1011">
    <property type="taxonomic scope" value="Bacteria"/>
</dbReference>
<proteinExistence type="inferred from homology"/>
<accession>Q5LQL5</accession>
<dbReference type="KEGG" id="sil:SPO2473"/>
<dbReference type="EMBL" id="CP000031">
    <property type="protein sequence ID" value="AAV95727.1"/>
    <property type="molecule type" value="Genomic_DNA"/>
</dbReference>
<dbReference type="InterPro" id="IPR036412">
    <property type="entry name" value="HAD-like_sf"/>
</dbReference>
<protein>
    <recommendedName>
        <fullName evidence="3">(S)-2-haloacid dehalogenase</fullName>
        <ecNumber evidence="3">3.8.1.2</ecNumber>
    </recommendedName>
    <alternativeName>
        <fullName evidence="3">2-haloalkanoic acid dehalogenase</fullName>
    </alternativeName>
    <alternativeName>
        <fullName evidence="3">Halocarboxylic acid halidohydrolase</fullName>
    </alternativeName>
    <alternativeName>
        <fullName evidence="3">L-2-haloacid dehalogenase</fullName>
    </alternativeName>
</protein>
<dbReference type="HOGENOM" id="CLU_045011_3_0_5"/>
<dbReference type="Gene3D" id="3.40.50.1000">
    <property type="entry name" value="HAD superfamily/HAD-like"/>
    <property type="match status" value="1"/>
</dbReference>
<dbReference type="CDD" id="cd02588">
    <property type="entry name" value="HAD_L2-DEX"/>
    <property type="match status" value="1"/>
</dbReference>
<evidence type="ECO:0000256" key="1">
    <source>
        <dbReference type="ARBA" id="ARBA00008106"/>
    </source>
</evidence>
<evidence type="ECO:0000313" key="4">
    <source>
        <dbReference type="EMBL" id="AAV95727.1"/>
    </source>
</evidence>
<dbReference type="Gene3D" id="1.10.150.240">
    <property type="entry name" value="Putative phosphatase, domain 2"/>
    <property type="match status" value="1"/>
</dbReference>
<comment type="similarity">
    <text evidence="1 3">Belongs to the HAD-like hydrolase superfamily. S-2-haloalkanoic acid dehalogenase family.</text>
</comment>
<evidence type="ECO:0000256" key="3">
    <source>
        <dbReference type="RuleBase" id="RU368077"/>
    </source>
</evidence>
<reference evidence="4 5" key="1">
    <citation type="journal article" date="2004" name="Nature">
        <title>Genome sequence of Silicibacter pomeroyi reveals adaptations to the marine environment.</title>
        <authorList>
            <person name="Moran M.A."/>
            <person name="Buchan A."/>
            <person name="Gonzalez J.M."/>
            <person name="Heidelberg J.F."/>
            <person name="Whitman W.B."/>
            <person name="Kiene R.P."/>
            <person name="Henriksen J.R."/>
            <person name="King G.M."/>
            <person name="Belas R."/>
            <person name="Fuqua C."/>
            <person name="Brinkac L."/>
            <person name="Lewis M."/>
            <person name="Johri S."/>
            <person name="Weaver B."/>
            <person name="Pai G."/>
            <person name="Eisen J.A."/>
            <person name="Rahe E."/>
            <person name="Sheldon W.M."/>
            <person name="Ye W."/>
            <person name="Miller T.R."/>
            <person name="Carlton J."/>
            <person name="Rasko D.A."/>
            <person name="Paulsen I.T."/>
            <person name="Ren Q."/>
            <person name="Daugherty S.C."/>
            <person name="Deboy R.T."/>
            <person name="Dodson R.J."/>
            <person name="Durkin A.S."/>
            <person name="Madupu R."/>
            <person name="Nelson W.C."/>
            <person name="Sullivan S.A."/>
            <person name="Rosovitz M.J."/>
            <person name="Haft D.H."/>
            <person name="Selengut J."/>
            <person name="Ward N."/>
        </authorList>
    </citation>
    <scope>NUCLEOTIDE SEQUENCE [LARGE SCALE GENOMIC DNA]</scope>
    <source>
        <strain evidence="5">ATCC 700808 / DSM 15171 / DSS-3</strain>
    </source>
</reference>
<dbReference type="InterPro" id="IPR023214">
    <property type="entry name" value="HAD_sf"/>
</dbReference>
<comment type="catalytic activity">
    <reaction evidence="3">
        <text>an (S)-2-haloacid + H2O = a (2R)-2-hydroxycarboxylate + a halide anion + H(+)</text>
        <dbReference type="Rhea" id="RHEA:11192"/>
        <dbReference type="ChEBI" id="CHEBI:15377"/>
        <dbReference type="ChEBI" id="CHEBI:15378"/>
        <dbReference type="ChEBI" id="CHEBI:16042"/>
        <dbReference type="ChEBI" id="CHEBI:58314"/>
        <dbReference type="ChEBI" id="CHEBI:137405"/>
        <dbReference type="EC" id="3.8.1.2"/>
    </reaction>
</comment>
<dbReference type="PANTHER" id="PTHR43316:SF3">
    <property type="entry name" value="HALOACID DEHALOGENASE, TYPE II (AFU_ORTHOLOGUE AFUA_2G07750)-RELATED"/>
    <property type="match status" value="1"/>
</dbReference>
<dbReference type="InterPro" id="IPR051540">
    <property type="entry name" value="S-2-haloacid_dehalogenase"/>
</dbReference>
<reference evidence="4 5" key="2">
    <citation type="journal article" date="2014" name="Stand. Genomic Sci.">
        <title>An updated genome annotation for the model marine bacterium Ruegeria pomeroyi DSS-3.</title>
        <authorList>
            <person name="Rivers A.R."/>
            <person name="Smith C.B."/>
            <person name="Moran M.A."/>
        </authorList>
    </citation>
    <scope>GENOME REANNOTATION</scope>
    <source>
        <strain evidence="5">ATCC 700808 / DSM 15171 / DSS-3</strain>
    </source>
</reference>
<dbReference type="AlphaFoldDB" id="Q5LQL5"/>
<dbReference type="InterPro" id="IPR006328">
    <property type="entry name" value="2-HAD"/>
</dbReference>
<dbReference type="NCBIfam" id="TIGR01493">
    <property type="entry name" value="HAD-SF-IA-v2"/>
    <property type="match status" value="1"/>
</dbReference>
<dbReference type="Proteomes" id="UP000001023">
    <property type="component" value="Chromosome"/>
</dbReference>
<dbReference type="PRINTS" id="PR00413">
    <property type="entry name" value="HADHALOGNASE"/>
</dbReference>
<dbReference type="STRING" id="246200.SPO2473"/>
<dbReference type="InterPro" id="IPR006439">
    <property type="entry name" value="HAD-SF_hydro_IA"/>
</dbReference>
<dbReference type="PaxDb" id="246200-SPO2473"/>
<name>Q5LQL5_RUEPO</name>
<dbReference type="Pfam" id="PF00702">
    <property type="entry name" value="Hydrolase"/>
    <property type="match status" value="1"/>
</dbReference>
<gene>
    <name evidence="4" type="ordered locus">SPO2473</name>
</gene>
<evidence type="ECO:0000313" key="5">
    <source>
        <dbReference type="Proteomes" id="UP000001023"/>
    </source>
</evidence>
<keyword evidence="5" id="KW-1185">Reference proteome</keyword>
<dbReference type="GO" id="GO:0018784">
    <property type="term" value="F:(S)-2-haloacid dehalogenase activity"/>
    <property type="evidence" value="ECO:0007669"/>
    <property type="project" value="UniProtKB-UniRule"/>
</dbReference>
<evidence type="ECO:0000256" key="2">
    <source>
        <dbReference type="ARBA" id="ARBA00022801"/>
    </source>
</evidence>
<dbReference type="InterPro" id="IPR023198">
    <property type="entry name" value="PGP-like_dom2"/>
</dbReference>
<dbReference type="PANTHER" id="PTHR43316">
    <property type="entry name" value="HYDROLASE, HALOACID DELAHOGENASE-RELATED"/>
    <property type="match status" value="1"/>
</dbReference>
<organism evidence="4 5">
    <name type="scientific">Ruegeria pomeroyi (strain ATCC 700808 / DSM 15171 / DSS-3)</name>
    <name type="common">Silicibacter pomeroyi</name>
    <dbReference type="NCBI Taxonomy" id="246200"/>
    <lineage>
        <taxon>Bacteria</taxon>
        <taxon>Pseudomonadati</taxon>
        <taxon>Pseudomonadota</taxon>
        <taxon>Alphaproteobacteria</taxon>
        <taxon>Rhodobacterales</taxon>
        <taxon>Roseobacteraceae</taxon>
        <taxon>Ruegeria</taxon>
    </lineage>
</organism>